<comment type="caution">
    <text evidence="3">The sequence shown here is derived from an EMBL/GenBank/DDBJ whole genome shotgun (WGS) entry which is preliminary data.</text>
</comment>
<dbReference type="Proteomes" id="UP000015961">
    <property type="component" value="Unassembled WGS sequence"/>
</dbReference>
<gene>
    <name evidence="3" type="ORF">I573_02034</name>
</gene>
<dbReference type="NCBIfam" id="TIGR03558">
    <property type="entry name" value="oxido_grp_1"/>
    <property type="match status" value="1"/>
</dbReference>
<feature type="domain" description="Luciferase-like" evidence="2">
    <location>
        <begin position="1"/>
        <end position="295"/>
    </location>
</feature>
<evidence type="ECO:0000313" key="3">
    <source>
        <dbReference type="EMBL" id="EOT82921.1"/>
    </source>
</evidence>
<proteinExistence type="predicted"/>
<sequence>MRIGLLDQSIVYEEETAQSTLAKTVSYAKKADQLGFDAFYVSEHHLIDQMAGVSPEVLMGYLLAATSTIKIGSAGVMLQHFVPYKVAENIDVLANLAPDRVIVGVGKAQGGNDQVVKVLQRDAFQKERPFDEKYREFVGLIRDELPPEHPYYETITLQPVIDTKPEMVLLGGSLESVALAHETTSGMIYPFFANGDRDALHTIKSAFQKGSAQRFMVAVTVALVSSEVEKRAYLEQLASYTVHFISGKRLNFADETSAKAYQASQSEETWIEMKSIGAIVGTKETLAKALQEFTEYYQITDLVLHTPHQPYAQKEQLIDYLATKIELKRGVFL</sequence>
<dbReference type="AlphaFoldDB" id="S0P3C2"/>
<dbReference type="GO" id="GO:0005829">
    <property type="term" value="C:cytosol"/>
    <property type="evidence" value="ECO:0007669"/>
    <property type="project" value="TreeGrafter"/>
</dbReference>
<protein>
    <recommendedName>
        <fullName evidence="2">Luciferase-like domain-containing protein</fullName>
    </recommendedName>
</protein>
<name>S0P3C2_9ENTE</name>
<dbReference type="Pfam" id="PF00296">
    <property type="entry name" value="Bac_luciferase"/>
    <property type="match status" value="1"/>
</dbReference>
<accession>S0P3C2</accession>
<dbReference type="STRING" id="1140003.OMY_02047"/>
<evidence type="ECO:0000256" key="1">
    <source>
        <dbReference type="ARBA" id="ARBA00007789"/>
    </source>
</evidence>
<dbReference type="Gene3D" id="3.20.20.30">
    <property type="entry name" value="Luciferase-like domain"/>
    <property type="match status" value="1"/>
</dbReference>
<dbReference type="SUPFAM" id="SSF51679">
    <property type="entry name" value="Bacterial luciferase-like"/>
    <property type="match status" value="1"/>
</dbReference>
<comment type="similarity">
    <text evidence="1">To bacterial alkanal monooxygenase alpha and beta chains.</text>
</comment>
<dbReference type="PANTHER" id="PTHR30137:SF20">
    <property type="entry name" value="N-ACETYL-S-ALKYLCYSTEINE MONOOXYGENASE"/>
    <property type="match status" value="1"/>
</dbReference>
<dbReference type="PANTHER" id="PTHR30137">
    <property type="entry name" value="LUCIFERASE-LIKE MONOOXYGENASE"/>
    <property type="match status" value="1"/>
</dbReference>
<keyword evidence="4" id="KW-1185">Reference proteome</keyword>
<evidence type="ECO:0000313" key="4">
    <source>
        <dbReference type="Proteomes" id="UP000015961"/>
    </source>
</evidence>
<dbReference type="InterPro" id="IPR011251">
    <property type="entry name" value="Luciferase-like_dom"/>
</dbReference>
<dbReference type="eggNOG" id="COG2141">
    <property type="taxonomic scope" value="Bacteria"/>
</dbReference>
<dbReference type="GO" id="GO:0016705">
    <property type="term" value="F:oxidoreductase activity, acting on paired donors, with incorporation or reduction of molecular oxygen"/>
    <property type="evidence" value="ECO:0007669"/>
    <property type="project" value="InterPro"/>
</dbReference>
<organism evidence="3 4">
    <name type="scientific">Enterococcus sulfureus ATCC 49903</name>
    <dbReference type="NCBI Taxonomy" id="1140003"/>
    <lineage>
        <taxon>Bacteria</taxon>
        <taxon>Bacillati</taxon>
        <taxon>Bacillota</taxon>
        <taxon>Bacilli</taxon>
        <taxon>Lactobacillales</taxon>
        <taxon>Enterococcaceae</taxon>
        <taxon>Enterococcus</taxon>
    </lineage>
</organism>
<evidence type="ECO:0000259" key="2">
    <source>
        <dbReference type="Pfam" id="PF00296"/>
    </source>
</evidence>
<dbReference type="InterPro" id="IPR019949">
    <property type="entry name" value="CmoO-like"/>
</dbReference>
<dbReference type="InterPro" id="IPR050766">
    <property type="entry name" value="Bact_Lucif_Oxidored"/>
</dbReference>
<dbReference type="InterPro" id="IPR036661">
    <property type="entry name" value="Luciferase-like_sf"/>
</dbReference>
<reference evidence="3 4" key="1">
    <citation type="submission" date="2013-03" db="EMBL/GenBank/DDBJ databases">
        <title>The Genome Sequence of Enterococcus sulfureus ATCC_49903 (PacBio/Illumina hybrid assembly).</title>
        <authorList>
            <consortium name="The Broad Institute Genomics Platform"/>
            <consortium name="The Broad Institute Genome Sequencing Center for Infectious Disease"/>
            <person name="Earl A."/>
            <person name="Russ C."/>
            <person name="Gilmore M."/>
            <person name="Surin D."/>
            <person name="Walker B."/>
            <person name="Young S."/>
            <person name="Zeng Q."/>
            <person name="Gargeya S."/>
            <person name="Fitzgerald M."/>
            <person name="Haas B."/>
            <person name="Abouelleil A."/>
            <person name="Allen A.W."/>
            <person name="Alvarado L."/>
            <person name="Arachchi H.M."/>
            <person name="Berlin A.M."/>
            <person name="Chapman S.B."/>
            <person name="Gainer-Dewar J."/>
            <person name="Goldberg J."/>
            <person name="Griggs A."/>
            <person name="Gujja S."/>
            <person name="Hansen M."/>
            <person name="Howarth C."/>
            <person name="Imamovic A."/>
            <person name="Ireland A."/>
            <person name="Larimer J."/>
            <person name="McCowan C."/>
            <person name="Murphy C."/>
            <person name="Pearson M."/>
            <person name="Poon T.W."/>
            <person name="Priest M."/>
            <person name="Roberts A."/>
            <person name="Saif S."/>
            <person name="Shea T."/>
            <person name="Sisk P."/>
            <person name="Sykes S."/>
            <person name="Wortman J."/>
            <person name="Nusbaum C."/>
            <person name="Birren B."/>
        </authorList>
    </citation>
    <scope>NUCLEOTIDE SEQUENCE [LARGE SCALE GENOMIC DNA]</scope>
    <source>
        <strain evidence="3 4">ATCC 49903</strain>
    </source>
</reference>
<dbReference type="RefSeq" id="WP_016186479.1">
    <property type="nucleotide sequence ID" value="NZ_ASWO01000007.1"/>
</dbReference>
<dbReference type="OrthoDB" id="9780518at2"/>
<dbReference type="EMBL" id="ASWO01000007">
    <property type="protein sequence ID" value="EOT82921.1"/>
    <property type="molecule type" value="Genomic_DNA"/>
</dbReference>
<dbReference type="PATRIC" id="fig|1140003.3.peg.1974"/>